<keyword evidence="1" id="KW-0472">Membrane</keyword>
<keyword evidence="1" id="KW-0812">Transmembrane</keyword>
<dbReference type="OrthoDB" id="5187901at2"/>
<proteinExistence type="predicted"/>
<dbReference type="AlphaFoldDB" id="A0A1G9KU48"/>
<protein>
    <submittedName>
        <fullName evidence="2">Uncharacterized protein</fullName>
    </submittedName>
</protein>
<name>A0A1G9KU48_9ACTN</name>
<dbReference type="Proteomes" id="UP000198662">
    <property type="component" value="Unassembled WGS sequence"/>
</dbReference>
<reference evidence="3" key="1">
    <citation type="submission" date="2016-10" db="EMBL/GenBank/DDBJ databases">
        <authorList>
            <person name="Varghese N."/>
            <person name="Submissions S."/>
        </authorList>
    </citation>
    <scope>NUCLEOTIDE SEQUENCE [LARGE SCALE GENOMIC DNA]</scope>
    <source>
        <strain evidence="3">CGMCC 4.3147</strain>
    </source>
</reference>
<feature type="transmembrane region" description="Helical" evidence="1">
    <location>
        <begin position="123"/>
        <end position="144"/>
    </location>
</feature>
<keyword evidence="1" id="KW-1133">Transmembrane helix</keyword>
<dbReference type="RefSeq" id="WP_091053440.1">
    <property type="nucleotide sequence ID" value="NZ_FNGF01000006.1"/>
</dbReference>
<evidence type="ECO:0000313" key="2">
    <source>
        <dbReference type="EMBL" id="SDL53380.1"/>
    </source>
</evidence>
<evidence type="ECO:0000313" key="3">
    <source>
        <dbReference type="Proteomes" id="UP000198662"/>
    </source>
</evidence>
<organism evidence="2 3">
    <name type="scientific">Glycomyces sambucus</name>
    <dbReference type="NCBI Taxonomy" id="380244"/>
    <lineage>
        <taxon>Bacteria</taxon>
        <taxon>Bacillati</taxon>
        <taxon>Actinomycetota</taxon>
        <taxon>Actinomycetes</taxon>
        <taxon>Glycomycetales</taxon>
        <taxon>Glycomycetaceae</taxon>
        <taxon>Glycomyces</taxon>
    </lineage>
</organism>
<feature type="transmembrane region" description="Helical" evidence="1">
    <location>
        <begin position="198"/>
        <end position="216"/>
    </location>
</feature>
<keyword evidence="3" id="KW-1185">Reference proteome</keyword>
<evidence type="ECO:0000256" key="1">
    <source>
        <dbReference type="SAM" id="Phobius"/>
    </source>
</evidence>
<gene>
    <name evidence="2" type="ORF">SAMN05216298_4259</name>
</gene>
<feature type="transmembrane region" description="Helical" evidence="1">
    <location>
        <begin position="150"/>
        <end position="170"/>
    </location>
</feature>
<sequence>MSLSAYEDLVHELARLDADSAASTAQAQRKLERRKAALKEVRTALDAQTARVAELCSTLRQSTPDLMPTSAIEEAEAAVDEPETALAHANTALREAELSLRATVRAAQRPTLLPDVHHVVRELLVYGSCMIACLIGQLIYLAATGGGGEASWWVMFLPPVMAALVGYLLVGAANRPRLPLTDRSGKPVKAVVPHNPRLGVTLAVCTMALFAYFAFFA</sequence>
<dbReference type="STRING" id="380244.SAMN05216298_4259"/>
<accession>A0A1G9KU48</accession>
<dbReference type="EMBL" id="FNGF01000006">
    <property type="protein sequence ID" value="SDL53380.1"/>
    <property type="molecule type" value="Genomic_DNA"/>
</dbReference>